<accession>A0A0A8YQX8</accession>
<dbReference type="EMBL" id="GBRH01273113">
    <property type="protein sequence ID" value="JAD24782.1"/>
    <property type="molecule type" value="Transcribed_RNA"/>
</dbReference>
<reference evidence="2" key="1">
    <citation type="submission" date="2014-09" db="EMBL/GenBank/DDBJ databases">
        <authorList>
            <person name="Magalhaes I.L.F."/>
            <person name="Oliveira U."/>
            <person name="Santos F.R."/>
            <person name="Vidigal T.H.D.A."/>
            <person name="Brescovit A.D."/>
            <person name="Santos A.J."/>
        </authorList>
    </citation>
    <scope>NUCLEOTIDE SEQUENCE</scope>
    <source>
        <tissue evidence="2">Shoot tissue taken approximately 20 cm above the soil surface</tissue>
    </source>
</reference>
<protein>
    <submittedName>
        <fullName evidence="2">Uncharacterized protein</fullName>
    </submittedName>
</protein>
<evidence type="ECO:0000313" key="2">
    <source>
        <dbReference type="EMBL" id="JAD24782.1"/>
    </source>
</evidence>
<name>A0A0A8YQX8_ARUDO</name>
<dbReference type="AlphaFoldDB" id="A0A0A8YQX8"/>
<feature type="region of interest" description="Disordered" evidence="1">
    <location>
        <begin position="1"/>
        <end position="38"/>
    </location>
</feature>
<feature type="compositionally biased region" description="Polar residues" evidence="1">
    <location>
        <begin position="1"/>
        <end position="15"/>
    </location>
</feature>
<evidence type="ECO:0000256" key="1">
    <source>
        <dbReference type="SAM" id="MobiDB-lite"/>
    </source>
</evidence>
<sequence>MVCTQGVTKKASSSLLKACHQERSSLNPQSMPPGEEQP</sequence>
<proteinExistence type="predicted"/>
<reference evidence="2" key="2">
    <citation type="journal article" date="2015" name="Data Brief">
        <title>Shoot transcriptome of the giant reed, Arundo donax.</title>
        <authorList>
            <person name="Barrero R.A."/>
            <person name="Guerrero F.D."/>
            <person name="Moolhuijzen P."/>
            <person name="Goolsby J.A."/>
            <person name="Tidwell J."/>
            <person name="Bellgard S.E."/>
            <person name="Bellgard M.I."/>
        </authorList>
    </citation>
    <scope>NUCLEOTIDE SEQUENCE</scope>
    <source>
        <tissue evidence="2">Shoot tissue taken approximately 20 cm above the soil surface</tissue>
    </source>
</reference>
<organism evidence="2">
    <name type="scientific">Arundo donax</name>
    <name type="common">Giant reed</name>
    <name type="synonym">Donax arundinaceus</name>
    <dbReference type="NCBI Taxonomy" id="35708"/>
    <lineage>
        <taxon>Eukaryota</taxon>
        <taxon>Viridiplantae</taxon>
        <taxon>Streptophyta</taxon>
        <taxon>Embryophyta</taxon>
        <taxon>Tracheophyta</taxon>
        <taxon>Spermatophyta</taxon>
        <taxon>Magnoliopsida</taxon>
        <taxon>Liliopsida</taxon>
        <taxon>Poales</taxon>
        <taxon>Poaceae</taxon>
        <taxon>PACMAD clade</taxon>
        <taxon>Arundinoideae</taxon>
        <taxon>Arundineae</taxon>
        <taxon>Arundo</taxon>
    </lineage>
</organism>